<keyword evidence="1" id="KW-0732">Signal</keyword>
<dbReference type="STRING" id="572036.SAMN05661099_2334"/>
<gene>
    <name evidence="2" type="ORF">SAMN05661099_2334</name>
</gene>
<dbReference type="Proteomes" id="UP000189981">
    <property type="component" value="Unassembled WGS sequence"/>
</dbReference>
<protein>
    <recommendedName>
        <fullName evidence="4">Adhesin</fullName>
    </recommendedName>
</protein>
<reference evidence="3" key="1">
    <citation type="submission" date="2017-02" db="EMBL/GenBank/DDBJ databases">
        <authorList>
            <person name="Varghese N."/>
            <person name="Submissions S."/>
        </authorList>
    </citation>
    <scope>NUCLEOTIDE SEQUENCE [LARGE SCALE GENOMIC DNA]</scope>
    <source>
        <strain evidence="3">DSM 22385</strain>
    </source>
</reference>
<accession>A0A1T5DGB0</accession>
<feature type="chain" id="PRO_5012572221" description="Adhesin" evidence="1">
    <location>
        <begin position="25"/>
        <end position="419"/>
    </location>
</feature>
<organism evidence="2 3">
    <name type="scientific">Daejeonella lutea</name>
    <dbReference type="NCBI Taxonomy" id="572036"/>
    <lineage>
        <taxon>Bacteria</taxon>
        <taxon>Pseudomonadati</taxon>
        <taxon>Bacteroidota</taxon>
        <taxon>Sphingobacteriia</taxon>
        <taxon>Sphingobacteriales</taxon>
        <taxon>Sphingobacteriaceae</taxon>
        <taxon>Daejeonella</taxon>
    </lineage>
</organism>
<keyword evidence="3" id="KW-1185">Reference proteome</keyword>
<dbReference type="OrthoDB" id="1117657at2"/>
<name>A0A1T5DGB0_9SPHI</name>
<dbReference type="AlphaFoldDB" id="A0A1T5DGB0"/>
<evidence type="ECO:0000313" key="2">
    <source>
        <dbReference type="EMBL" id="SKB70716.1"/>
    </source>
</evidence>
<proteinExistence type="predicted"/>
<feature type="signal peptide" evidence="1">
    <location>
        <begin position="1"/>
        <end position="24"/>
    </location>
</feature>
<dbReference type="RefSeq" id="WP_079702846.1">
    <property type="nucleotide sequence ID" value="NZ_FUYR01000002.1"/>
</dbReference>
<evidence type="ECO:0008006" key="4">
    <source>
        <dbReference type="Google" id="ProtNLM"/>
    </source>
</evidence>
<dbReference type="EMBL" id="FUYR01000002">
    <property type="protein sequence ID" value="SKB70716.1"/>
    <property type="molecule type" value="Genomic_DNA"/>
</dbReference>
<evidence type="ECO:0000313" key="3">
    <source>
        <dbReference type="Proteomes" id="UP000189981"/>
    </source>
</evidence>
<sequence length="419" mass="45780">MKHNRSKNATLLAFCFLVANVAYGQTEVKSEKANTIKIDTRNISNEITNLFRTVAFEIRKIDFEKVGAAIGTVAEEVGREVENIEREVGDVEIIIGDRHDSDNPEPQNGYVGTAEKSKIISKTYSVGKKDKLSINNQYGKVIIHTWAKNEIKVDVQVKAYEATDGDAASLLETVTISDSRQNDVISFKTTFEKTSMNFWSKIKNGKEERRGVQVNYDVYMPAKNALDITNRYGSTIVPDFDGPVNINSTYGAFSSGKLDNPANQVKVSYGAANMGDYSNGNLIVSYGSLKLANADKVNATIKYAGANIASLTNGGTFDLNYSGGLRINEVNKNVKNLVINSTYSGVTLGIDESANIDFDVTVSYGGFNYNNQKATLVNQLTGDGKDKSWSPTKNYKGSIGKGADSRIIIKSSYGAVKFQ</sequence>
<evidence type="ECO:0000256" key="1">
    <source>
        <dbReference type="SAM" id="SignalP"/>
    </source>
</evidence>